<dbReference type="AlphaFoldDB" id="A0A0R2QUK0"/>
<dbReference type="PANTHER" id="PTHR39420:SF2">
    <property type="entry name" value="HYDROLASE"/>
    <property type="match status" value="1"/>
</dbReference>
<comment type="caution">
    <text evidence="2">The sequence shown here is derived from an EMBL/GenBank/DDBJ whole genome shotgun (WGS) entry which is preliminary data.</text>
</comment>
<dbReference type="NCBIfam" id="TIGR03624">
    <property type="entry name" value="putative hydrolase"/>
    <property type="match status" value="1"/>
</dbReference>
<proteinExistence type="predicted"/>
<dbReference type="InterPro" id="IPR018766">
    <property type="entry name" value="Zinicin_2"/>
</dbReference>
<dbReference type="SUPFAM" id="SSF55486">
    <property type="entry name" value="Metalloproteases ('zincins'), catalytic domain"/>
    <property type="match status" value="1"/>
</dbReference>
<name>A0A0R2QUK0_9ACTN</name>
<gene>
    <name evidence="2" type="ORF">ABR62_03155</name>
</gene>
<dbReference type="EMBL" id="LIAU01000035">
    <property type="protein sequence ID" value="KRO53777.1"/>
    <property type="molecule type" value="Genomic_DNA"/>
</dbReference>
<feature type="region of interest" description="Disordered" evidence="1">
    <location>
        <begin position="1"/>
        <end position="22"/>
    </location>
</feature>
<organism evidence="2 3">
    <name type="scientific">Actinobacteria bacterium BACL2 MAG-120820-bin50</name>
    <dbReference type="NCBI Taxonomy" id="1655570"/>
    <lineage>
        <taxon>Bacteria</taxon>
        <taxon>Bacillati</taxon>
        <taxon>Actinomycetota</taxon>
        <taxon>Actinomycetes</taxon>
        <taxon>Actinomycetes incertae sedis</taxon>
        <taxon>ac1 cluster</taxon>
    </lineage>
</organism>
<dbReference type="InterPro" id="IPR042271">
    <property type="entry name" value="Zinicin_2_N"/>
</dbReference>
<evidence type="ECO:0000313" key="2">
    <source>
        <dbReference type="EMBL" id="KRO53777.1"/>
    </source>
</evidence>
<dbReference type="Pfam" id="PF10103">
    <property type="entry name" value="Zincin_2"/>
    <property type="match status" value="1"/>
</dbReference>
<reference evidence="2 3" key="1">
    <citation type="submission" date="2015-10" db="EMBL/GenBank/DDBJ databases">
        <title>Metagenome-Assembled Genomes uncover a global brackish microbiome.</title>
        <authorList>
            <person name="Hugerth L.W."/>
            <person name="Larsson J."/>
            <person name="Alneberg J."/>
            <person name="Lindh M.V."/>
            <person name="Legrand C."/>
            <person name="Pinhassi J."/>
            <person name="Andersson A.F."/>
        </authorList>
    </citation>
    <scope>NUCLEOTIDE SEQUENCE [LARGE SCALE GENOMIC DNA]</scope>
    <source>
        <strain evidence="2">BACL2 MAG-120820-bin50</strain>
    </source>
</reference>
<dbReference type="Gene3D" id="1.20.150.30">
    <property type="entry name" value="Zincin-like metallopeptidase, N-terminal domain"/>
    <property type="match status" value="1"/>
</dbReference>
<dbReference type="PANTHER" id="PTHR39420">
    <property type="match status" value="1"/>
</dbReference>
<sequence>MPGFGFTPDNGDEQEPEGNNPFGFENFGEIFKQFSGMGLNLPALMASLSGQASPASLSKEMIRDISRKYLSAHGEVPVTVEDLTQIQEAINIADLWINEATTFPSLPLTDSIALSRRDWIDSTLNGWQELTKPLVDSMSGALSSMLDQGLGEQGEDNGISIPGFGPMSISKSSINAIMATFMSSLISTQLGQSIGALSTTVTGANDVALPLSKDIKAQLLPQNVRAWGSGLEIQEGEIRIYLALREIAAARLFKQSPWLSGYIAEVISAYGSGIRIDISAITQSAQDAMDSGAIDPSNPESMASALSGGLFTPETTASQSAALEKLETLLALIEGWIDAVVVKAASDRLPSLIKLRETQVRRRAT</sequence>
<dbReference type="Proteomes" id="UP000053054">
    <property type="component" value="Unassembled WGS sequence"/>
</dbReference>
<evidence type="ECO:0000313" key="3">
    <source>
        <dbReference type="Proteomes" id="UP000053054"/>
    </source>
</evidence>
<accession>A0A0R2QUK0</accession>
<protein>
    <recommendedName>
        <fullName evidence="4">Hydrolase</fullName>
    </recommendedName>
</protein>
<evidence type="ECO:0000256" key="1">
    <source>
        <dbReference type="SAM" id="MobiDB-lite"/>
    </source>
</evidence>
<evidence type="ECO:0008006" key="4">
    <source>
        <dbReference type="Google" id="ProtNLM"/>
    </source>
</evidence>
<feature type="non-terminal residue" evidence="2">
    <location>
        <position position="365"/>
    </location>
</feature>